<evidence type="ECO:0000313" key="3">
    <source>
        <dbReference type="Proteomes" id="UP000663832"/>
    </source>
</evidence>
<dbReference type="OrthoDB" id="10115973at2759"/>
<dbReference type="EMBL" id="CAJNOI010001180">
    <property type="protein sequence ID" value="CAF1390530.1"/>
    <property type="molecule type" value="Genomic_DNA"/>
</dbReference>
<dbReference type="EMBL" id="CAJNOM010000935">
    <property type="protein sequence ID" value="CAF1579641.1"/>
    <property type="molecule type" value="Genomic_DNA"/>
</dbReference>
<reference evidence="2" key="1">
    <citation type="submission" date="2021-02" db="EMBL/GenBank/DDBJ databases">
        <authorList>
            <person name="Nowell W R."/>
        </authorList>
    </citation>
    <scope>NUCLEOTIDE SEQUENCE</scope>
</reference>
<proteinExistence type="predicted"/>
<accession>A0A815Z7A7</accession>
<dbReference type="AlphaFoldDB" id="A0A815Z7A7"/>
<organism evidence="2 3">
    <name type="scientific">Adineta steineri</name>
    <dbReference type="NCBI Taxonomy" id="433720"/>
    <lineage>
        <taxon>Eukaryota</taxon>
        <taxon>Metazoa</taxon>
        <taxon>Spiralia</taxon>
        <taxon>Gnathifera</taxon>
        <taxon>Rotifera</taxon>
        <taxon>Eurotatoria</taxon>
        <taxon>Bdelloidea</taxon>
        <taxon>Adinetida</taxon>
        <taxon>Adinetidae</taxon>
        <taxon>Adineta</taxon>
    </lineage>
</organism>
<name>A0A815Z7A7_9BILA</name>
<dbReference type="Proteomes" id="UP000663877">
    <property type="component" value="Unassembled WGS sequence"/>
</dbReference>
<dbReference type="Proteomes" id="UP000663832">
    <property type="component" value="Unassembled WGS sequence"/>
</dbReference>
<gene>
    <name evidence="1" type="ORF">BJG266_LOCUS37087</name>
    <name evidence="2" type="ORF">QVE165_LOCUS49856</name>
</gene>
<protein>
    <submittedName>
        <fullName evidence="2">Uncharacterized protein</fullName>
    </submittedName>
</protein>
<comment type="caution">
    <text evidence="2">The sequence shown here is derived from an EMBL/GenBank/DDBJ whole genome shotgun (WGS) entry which is preliminary data.</text>
</comment>
<keyword evidence="3" id="KW-1185">Reference proteome</keyword>
<evidence type="ECO:0000313" key="1">
    <source>
        <dbReference type="EMBL" id="CAF1390530.1"/>
    </source>
</evidence>
<evidence type="ECO:0000313" key="2">
    <source>
        <dbReference type="EMBL" id="CAF1579641.1"/>
    </source>
</evidence>
<sequence length="71" mass="8104">METTITTVNIPRDIVINGQKYLLFGTTSHKPDHFIGMILCNEYQQETIVDDLFKTTEGVYVVSTAFYIKSN</sequence>